<dbReference type="CDD" id="cd09917">
    <property type="entry name" value="F-box_SF"/>
    <property type="match status" value="1"/>
</dbReference>
<dbReference type="Proteomes" id="UP000807353">
    <property type="component" value="Unassembled WGS sequence"/>
</dbReference>
<comment type="caution">
    <text evidence="1">The sequence shown here is derived from an EMBL/GenBank/DDBJ whole genome shotgun (WGS) entry which is preliminary data.</text>
</comment>
<dbReference type="InterPro" id="IPR036047">
    <property type="entry name" value="F-box-like_dom_sf"/>
</dbReference>
<gene>
    <name evidence="1" type="ORF">BDZ94DRAFT_1324673</name>
</gene>
<evidence type="ECO:0008006" key="3">
    <source>
        <dbReference type="Google" id="ProtNLM"/>
    </source>
</evidence>
<evidence type="ECO:0000313" key="1">
    <source>
        <dbReference type="EMBL" id="KAF9459617.1"/>
    </source>
</evidence>
<evidence type="ECO:0000313" key="2">
    <source>
        <dbReference type="Proteomes" id="UP000807353"/>
    </source>
</evidence>
<protein>
    <recommendedName>
        <fullName evidence="3">F-box domain-containing protein</fullName>
    </recommendedName>
</protein>
<reference evidence="1" key="1">
    <citation type="submission" date="2020-11" db="EMBL/GenBank/DDBJ databases">
        <authorList>
            <consortium name="DOE Joint Genome Institute"/>
            <person name="Ahrendt S."/>
            <person name="Riley R."/>
            <person name="Andreopoulos W."/>
            <person name="Labutti K."/>
            <person name="Pangilinan J."/>
            <person name="Ruiz-Duenas F.J."/>
            <person name="Barrasa J.M."/>
            <person name="Sanchez-Garcia M."/>
            <person name="Camarero S."/>
            <person name="Miyauchi S."/>
            <person name="Serrano A."/>
            <person name="Linde D."/>
            <person name="Babiker R."/>
            <person name="Drula E."/>
            <person name="Ayuso-Fernandez I."/>
            <person name="Pacheco R."/>
            <person name="Padilla G."/>
            <person name="Ferreira P."/>
            <person name="Barriuso J."/>
            <person name="Kellner H."/>
            <person name="Castanera R."/>
            <person name="Alfaro M."/>
            <person name="Ramirez L."/>
            <person name="Pisabarro A.G."/>
            <person name="Kuo A."/>
            <person name="Tritt A."/>
            <person name="Lipzen A."/>
            <person name="He G."/>
            <person name="Yan M."/>
            <person name="Ng V."/>
            <person name="Cullen D."/>
            <person name="Martin F."/>
            <person name="Rosso M.-N."/>
            <person name="Henrissat B."/>
            <person name="Hibbett D."/>
            <person name="Martinez A.T."/>
            <person name="Grigoriev I.V."/>
        </authorList>
    </citation>
    <scope>NUCLEOTIDE SEQUENCE</scope>
    <source>
        <strain evidence="1">CBS 247.69</strain>
    </source>
</reference>
<name>A0A9P5XXL4_9AGAR</name>
<accession>A0A9P5XXL4</accession>
<proteinExistence type="predicted"/>
<dbReference type="AlphaFoldDB" id="A0A9P5XXL4"/>
<dbReference type="OrthoDB" id="2977329at2759"/>
<dbReference type="EMBL" id="MU150313">
    <property type="protein sequence ID" value="KAF9459617.1"/>
    <property type="molecule type" value="Genomic_DNA"/>
</dbReference>
<keyword evidence="2" id="KW-1185">Reference proteome</keyword>
<dbReference type="SUPFAM" id="SSF81383">
    <property type="entry name" value="F-box domain"/>
    <property type="match status" value="1"/>
</dbReference>
<organism evidence="1 2">
    <name type="scientific">Collybia nuda</name>
    <dbReference type="NCBI Taxonomy" id="64659"/>
    <lineage>
        <taxon>Eukaryota</taxon>
        <taxon>Fungi</taxon>
        <taxon>Dikarya</taxon>
        <taxon>Basidiomycota</taxon>
        <taxon>Agaricomycotina</taxon>
        <taxon>Agaricomycetes</taxon>
        <taxon>Agaricomycetidae</taxon>
        <taxon>Agaricales</taxon>
        <taxon>Tricholomatineae</taxon>
        <taxon>Clitocybaceae</taxon>
        <taxon>Collybia</taxon>
    </lineage>
</organism>
<sequence>MPLPKDIVHEIIDYLYEDHISLISCSLVSRPFYRASRKHIFSSAYVDHESDVHALCSLLNKNPALAPFFRILHVTLAHSRTLSHIPRVLPLLTQVRQLTLGKRGEPVILNRGDTITAIPPLLHLPRLEKIELLWISNFPATYLCIPLKIKTLEMEFVDITMPARGNCLGVMAASRPMSLESIHVDMMENLKKWPSLNAPKLRQLSIQRPGRGTQQIINANAKSVRDVIWNNFDPRDCDVNFDIIYKLRRLSFVLLRPFATRTPDVWTTIENLWTFISDILCTERVCRGLEELNIAIKSHQRGMSSVHNDKLVDVGTLWSTLADKSRFPRLRRVTIFMEAEGCSTMITKENLHAVVSKKLILLEGAGLLHKKLCKHLHWHDFL</sequence>